<gene>
    <name evidence="3" type="ORF">C8046_14845</name>
</gene>
<organism evidence="3 4">
    <name type="scientific">Serinibacter arcticus</name>
    <dbReference type="NCBI Taxonomy" id="1655435"/>
    <lineage>
        <taxon>Bacteria</taxon>
        <taxon>Bacillati</taxon>
        <taxon>Actinomycetota</taxon>
        <taxon>Actinomycetes</taxon>
        <taxon>Micrococcales</taxon>
        <taxon>Beutenbergiaceae</taxon>
        <taxon>Serinibacter</taxon>
    </lineage>
</organism>
<dbReference type="OrthoDB" id="3807879at2"/>
<keyword evidence="2" id="KW-0472">Membrane</keyword>
<comment type="caution">
    <text evidence="3">The sequence shown here is derived from an EMBL/GenBank/DDBJ whole genome shotgun (WGS) entry which is preliminary data.</text>
</comment>
<name>A0A2U1ZXN1_9MICO</name>
<keyword evidence="2" id="KW-1133">Transmembrane helix</keyword>
<feature type="transmembrane region" description="Helical" evidence="2">
    <location>
        <begin position="73"/>
        <end position="92"/>
    </location>
</feature>
<feature type="compositionally biased region" description="Acidic residues" evidence="1">
    <location>
        <begin position="28"/>
        <end position="60"/>
    </location>
</feature>
<proteinExistence type="predicted"/>
<reference evidence="3 4" key="1">
    <citation type="submission" date="2018-03" db="EMBL/GenBank/DDBJ databases">
        <title>Genome assembly of novel Miniimonas species PCH200.</title>
        <authorList>
            <person name="Thakur V."/>
            <person name="Kumar V."/>
            <person name="Singh D."/>
        </authorList>
    </citation>
    <scope>NUCLEOTIDE SEQUENCE [LARGE SCALE GENOMIC DNA]</scope>
    <source>
        <strain evidence="3 4">PCH200</strain>
    </source>
</reference>
<protein>
    <submittedName>
        <fullName evidence="3">Uncharacterized protein</fullName>
    </submittedName>
</protein>
<keyword evidence="4" id="KW-1185">Reference proteome</keyword>
<evidence type="ECO:0000256" key="1">
    <source>
        <dbReference type="SAM" id="MobiDB-lite"/>
    </source>
</evidence>
<evidence type="ECO:0000313" key="3">
    <source>
        <dbReference type="EMBL" id="PWD51736.1"/>
    </source>
</evidence>
<sequence length="443" mass="46946">MARDRRWRTGARDAEEWLDLDDDVELDDTVFDDSELDDTRPDDDLDRDLDDDPDLDPDLDGDARPSWTRRRTLVAATSGLVVLLGATGALLWTQSLPERSPESAVLAYAQLVADGETAAATALVPVPGGVLEIDSADYADDPATAPDPAPGFAFVDPALLSDEVYALADVQLTDVSVVPPSRSAVAEVEVGDTIEVELRYTVDGVPAGVLLRAERGPDTFPAQQSWRVLDSLTVPAIVPVDDSFGTVAEIAGRPVLTSPHDGLGLPQRPVMLYPGIYTVTMAEREHLSAEPVELRVAAAGRALPAAVTRRASAPLVVRTDEEILDRLTSAMEEVRARCTTPGPESQECPSTLERLLAAGATASVPESLGGVRSASFSFEQALIVHMEAGPSVITFTDPDGAVTEVTVMLVASVQLLPGGEETASAEIVTLGGEDAREIVVEVP</sequence>
<keyword evidence="2" id="KW-0812">Transmembrane</keyword>
<evidence type="ECO:0000256" key="2">
    <source>
        <dbReference type="SAM" id="Phobius"/>
    </source>
</evidence>
<evidence type="ECO:0000313" key="4">
    <source>
        <dbReference type="Proteomes" id="UP000245166"/>
    </source>
</evidence>
<dbReference type="Proteomes" id="UP000245166">
    <property type="component" value="Unassembled WGS sequence"/>
</dbReference>
<dbReference type="EMBL" id="PYHR01000002">
    <property type="protein sequence ID" value="PWD51736.1"/>
    <property type="molecule type" value="Genomic_DNA"/>
</dbReference>
<dbReference type="RefSeq" id="WP_109230116.1">
    <property type="nucleotide sequence ID" value="NZ_PYHR01000002.1"/>
</dbReference>
<feature type="region of interest" description="Disordered" evidence="1">
    <location>
        <begin position="28"/>
        <end position="64"/>
    </location>
</feature>
<dbReference type="AlphaFoldDB" id="A0A2U1ZXN1"/>
<accession>A0A2U1ZXN1</accession>